<feature type="compositionally biased region" description="Pro residues" evidence="1">
    <location>
        <begin position="61"/>
        <end position="79"/>
    </location>
</feature>
<gene>
    <name evidence="2" type="ORF">B0H15DRAFT_807675</name>
</gene>
<dbReference type="EMBL" id="JARJCN010000174">
    <property type="protein sequence ID" value="KAJ7065914.1"/>
    <property type="molecule type" value="Genomic_DNA"/>
</dbReference>
<dbReference type="Proteomes" id="UP001222325">
    <property type="component" value="Unassembled WGS sequence"/>
</dbReference>
<evidence type="ECO:0000256" key="1">
    <source>
        <dbReference type="SAM" id="MobiDB-lite"/>
    </source>
</evidence>
<evidence type="ECO:0000313" key="3">
    <source>
        <dbReference type="Proteomes" id="UP001222325"/>
    </source>
</evidence>
<evidence type="ECO:0000313" key="2">
    <source>
        <dbReference type="EMBL" id="KAJ7065914.1"/>
    </source>
</evidence>
<organism evidence="2 3">
    <name type="scientific">Mycena belliarum</name>
    <dbReference type="NCBI Taxonomy" id="1033014"/>
    <lineage>
        <taxon>Eukaryota</taxon>
        <taxon>Fungi</taxon>
        <taxon>Dikarya</taxon>
        <taxon>Basidiomycota</taxon>
        <taxon>Agaricomycotina</taxon>
        <taxon>Agaricomycetes</taxon>
        <taxon>Agaricomycetidae</taxon>
        <taxon>Agaricales</taxon>
        <taxon>Marasmiineae</taxon>
        <taxon>Mycenaceae</taxon>
        <taxon>Mycena</taxon>
    </lineage>
</organism>
<name>A0AAD6XFM5_9AGAR</name>
<sequence length="490" mass="54332">MATHRINVFSEGYINLPHKPFVIPLGNIPGCIIPDRGRTLEPHLKFPFEKRLTEQLAARDPPQPFPELPLPDDLPPPARPGYAHAEVQTTGHPDTLERKISPRVQALEAARIAGDRERRFRSLQAAALARRQQVRVARGKAFDPNLIEDRDYELSELVGEKSRFRFRLVSWGGGSPRAVVASDQSVVLVLGGRPQNQDWIPHLLPSANEACAEAVRSIVQLPEEIASASAPTLTGGVGESFNEDTRPRPEHGGIALNTLVFFQLFRSLALKRLVGYGNHLLEVYCPSVLSALQEEKQDFLTHHPTANYPSDSSVFSAATFEFGGPHKRTTCLGQPDRFQAGGWSVLHALGDYVPMRGGHVIFWDLGLVVSFPPGSSILIPTGVIHYSFVKVRAGERRYSLLQWAGAGIPRWFANGRRTDLEFAVQATAAEHAEREAARVRGHSEAIEAFPLERDLPDEWECFYFPFVGSDPRMPVSTGNNAQVEEDEDET</sequence>
<accession>A0AAD6XFM5</accession>
<dbReference type="AlphaFoldDB" id="A0AAD6XFM5"/>
<keyword evidence="3" id="KW-1185">Reference proteome</keyword>
<feature type="region of interest" description="Disordered" evidence="1">
    <location>
        <begin position="59"/>
        <end position="84"/>
    </location>
</feature>
<proteinExistence type="predicted"/>
<protein>
    <submittedName>
        <fullName evidence="2">Uncharacterized protein</fullName>
    </submittedName>
</protein>
<reference evidence="2" key="1">
    <citation type="submission" date="2023-03" db="EMBL/GenBank/DDBJ databases">
        <title>Massive genome expansion in bonnet fungi (Mycena s.s.) driven by repeated elements and novel gene families across ecological guilds.</title>
        <authorList>
            <consortium name="Lawrence Berkeley National Laboratory"/>
            <person name="Harder C.B."/>
            <person name="Miyauchi S."/>
            <person name="Viragh M."/>
            <person name="Kuo A."/>
            <person name="Thoen E."/>
            <person name="Andreopoulos B."/>
            <person name="Lu D."/>
            <person name="Skrede I."/>
            <person name="Drula E."/>
            <person name="Henrissat B."/>
            <person name="Morin E."/>
            <person name="Kohler A."/>
            <person name="Barry K."/>
            <person name="LaButti K."/>
            <person name="Morin E."/>
            <person name="Salamov A."/>
            <person name="Lipzen A."/>
            <person name="Mereny Z."/>
            <person name="Hegedus B."/>
            <person name="Baldrian P."/>
            <person name="Stursova M."/>
            <person name="Weitz H."/>
            <person name="Taylor A."/>
            <person name="Grigoriev I.V."/>
            <person name="Nagy L.G."/>
            <person name="Martin F."/>
            <person name="Kauserud H."/>
        </authorList>
    </citation>
    <scope>NUCLEOTIDE SEQUENCE</scope>
    <source>
        <strain evidence="2">CBHHK173m</strain>
    </source>
</reference>
<comment type="caution">
    <text evidence="2">The sequence shown here is derived from an EMBL/GenBank/DDBJ whole genome shotgun (WGS) entry which is preliminary data.</text>
</comment>